<name>A0A8J2NWC2_9HEXA</name>
<dbReference type="GO" id="GO:1904240">
    <property type="term" value="P:negative regulation of VCP-NPL4-UFD1 AAA ATPase complex assembly"/>
    <property type="evidence" value="ECO:0007669"/>
    <property type="project" value="TreeGrafter"/>
</dbReference>
<sequence length="102" mass="11609">MGALASCCRDLCGDRDGENYHTIEGTPGKGYNETVDPEERRRQLAEAAEKRRAQEEHRGVKDVDKVRRLKERADQRDQLEEEMARRGQGQGGDPNPLQWTVS</sequence>
<feature type="region of interest" description="Disordered" evidence="4">
    <location>
        <begin position="16"/>
        <end position="102"/>
    </location>
</feature>
<dbReference type="Pfam" id="PF15811">
    <property type="entry name" value="SVIP"/>
    <property type="match status" value="1"/>
</dbReference>
<proteinExistence type="predicted"/>
<evidence type="ECO:0000256" key="2">
    <source>
        <dbReference type="ARBA" id="ARBA00023139"/>
    </source>
</evidence>
<evidence type="ECO:0000313" key="6">
    <source>
        <dbReference type="Proteomes" id="UP000708208"/>
    </source>
</evidence>
<dbReference type="EMBL" id="CAJVCH010074201">
    <property type="protein sequence ID" value="CAG7720842.1"/>
    <property type="molecule type" value="Genomic_DNA"/>
</dbReference>
<organism evidence="5 6">
    <name type="scientific">Allacma fusca</name>
    <dbReference type="NCBI Taxonomy" id="39272"/>
    <lineage>
        <taxon>Eukaryota</taxon>
        <taxon>Metazoa</taxon>
        <taxon>Ecdysozoa</taxon>
        <taxon>Arthropoda</taxon>
        <taxon>Hexapoda</taxon>
        <taxon>Collembola</taxon>
        <taxon>Symphypleona</taxon>
        <taxon>Sminthuridae</taxon>
        <taxon>Allacma</taxon>
    </lineage>
</organism>
<dbReference type="Proteomes" id="UP000708208">
    <property type="component" value="Unassembled WGS sequence"/>
</dbReference>
<feature type="compositionally biased region" description="Basic and acidic residues" evidence="4">
    <location>
        <begin position="37"/>
        <end position="85"/>
    </location>
</feature>
<evidence type="ECO:0008006" key="7">
    <source>
        <dbReference type="Google" id="ProtNLM"/>
    </source>
</evidence>
<dbReference type="InterPro" id="IPR055366">
    <property type="entry name" value="SVIP_metazoa"/>
</dbReference>
<gene>
    <name evidence="5" type="ORF">AFUS01_LOCUS10095</name>
</gene>
<evidence type="ECO:0000256" key="1">
    <source>
        <dbReference type="ARBA" id="ARBA00022707"/>
    </source>
</evidence>
<reference evidence="5" key="1">
    <citation type="submission" date="2021-06" db="EMBL/GenBank/DDBJ databases">
        <authorList>
            <person name="Hodson N. C."/>
            <person name="Mongue J. A."/>
            <person name="Jaron S. K."/>
        </authorList>
    </citation>
    <scope>NUCLEOTIDE SEQUENCE</scope>
</reference>
<dbReference type="InterPro" id="IPR031632">
    <property type="entry name" value="SVIP"/>
</dbReference>
<dbReference type="GO" id="GO:1904153">
    <property type="term" value="P:negative regulation of retrograde protein transport, ER to cytosol"/>
    <property type="evidence" value="ECO:0007669"/>
    <property type="project" value="TreeGrafter"/>
</dbReference>
<keyword evidence="6" id="KW-1185">Reference proteome</keyword>
<dbReference type="GO" id="GO:0005789">
    <property type="term" value="C:endoplasmic reticulum membrane"/>
    <property type="evidence" value="ECO:0007669"/>
    <property type="project" value="TreeGrafter"/>
</dbReference>
<evidence type="ECO:0000256" key="4">
    <source>
        <dbReference type="SAM" id="MobiDB-lite"/>
    </source>
</evidence>
<dbReference type="PANTHER" id="PTHR35269">
    <property type="entry name" value="SMALL VCP/P97-INTERACTING PROTEIN"/>
    <property type="match status" value="1"/>
</dbReference>
<dbReference type="PANTHER" id="PTHR35269:SF1">
    <property type="entry name" value="SMALL VCP_P97-INTERACTING PROTEIN"/>
    <property type="match status" value="1"/>
</dbReference>
<evidence type="ECO:0000256" key="3">
    <source>
        <dbReference type="ARBA" id="ARBA00023288"/>
    </source>
</evidence>
<evidence type="ECO:0000313" key="5">
    <source>
        <dbReference type="EMBL" id="CAG7720842.1"/>
    </source>
</evidence>
<dbReference type="AlphaFoldDB" id="A0A8J2NWC2"/>
<dbReference type="GO" id="GO:1904293">
    <property type="term" value="P:negative regulation of ERAD pathway"/>
    <property type="evidence" value="ECO:0007669"/>
    <property type="project" value="TreeGrafter"/>
</dbReference>
<accession>A0A8J2NWC2</accession>
<dbReference type="GO" id="GO:0010508">
    <property type="term" value="P:positive regulation of autophagy"/>
    <property type="evidence" value="ECO:0007669"/>
    <property type="project" value="TreeGrafter"/>
</dbReference>
<keyword evidence="2" id="KW-0564">Palmitate</keyword>
<comment type="caution">
    <text evidence="5">The sequence shown here is derived from an EMBL/GenBank/DDBJ whole genome shotgun (WGS) entry which is preliminary data.</text>
</comment>
<keyword evidence="3" id="KW-0449">Lipoprotein</keyword>
<protein>
    <recommendedName>
        <fullName evidence="7">Small VCP/p97-interacting protein</fullName>
    </recommendedName>
</protein>
<keyword evidence="1" id="KW-0519">Myristate</keyword>